<dbReference type="InterPro" id="IPR001638">
    <property type="entry name" value="Solute-binding_3/MltF_N"/>
</dbReference>
<evidence type="ECO:0000313" key="9">
    <source>
        <dbReference type="Proteomes" id="UP000475582"/>
    </source>
</evidence>
<dbReference type="InterPro" id="IPR003661">
    <property type="entry name" value="HisK_dim/P_dom"/>
</dbReference>
<dbReference type="PANTHER" id="PTHR35936">
    <property type="entry name" value="MEMBRANE-BOUND LYTIC MUREIN TRANSGLYCOSYLASE F"/>
    <property type="match status" value="1"/>
</dbReference>
<keyword evidence="5" id="KW-1133">Transmembrane helix</keyword>
<dbReference type="CDD" id="cd01007">
    <property type="entry name" value="PBP2_BvgS_HisK_like"/>
    <property type="match status" value="2"/>
</dbReference>
<dbReference type="EC" id="2.7.13.3" evidence="2"/>
<comment type="caution">
    <text evidence="8">The sequence shown here is derived from an EMBL/GenBank/DDBJ whole genome shotgun (WGS) entry which is preliminary data.</text>
</comment>
<organism evidence="8 9">
    <name type="scientific">Duganella radicis</name>
    <dbReference type="NCBI Taxonomy" id="551988"/>
    <lineage>
        <taxon>Bacteria</taxon>
        <taxon>Pseudomonadati</taxon>
        <taxon>Pseudomonadota</taxon>
        <taxon>Betaproteobacteria</taxon>
        <taxon>Burkholderiales</taxon>
        <taxon>Oxalobacteraceae</taxon>
        <taxon>Telluria group</taxon>
        <taxon>Duganella</taxon>
    </lineage>
</organism>
<keyword evidence="3" id="KW-0597">Phosphoprotein</keyword>
<dbReference type="SUPFAM" id="SSF55874">
    <property type="entry name" value="ATPase domain of HSP90 chaperone/DNA topoisomerase II/histidine kinase"/>
    <property type="match status" value="1"/>
</dbReference>
<evidence type="ECO:0000256" key="1">
    <source>
        <dbReference type="ARBA" id="ARBA00000085"/>
    </source>
</evidence>
<accession>A0A6L6PIE3</accession>
<keyword evidence="9" id="KW-1185">Reference proteome</keyword>
<evidence type="ECO:0000256" key="4">
    <source>
        <dbReference type="ARBA" id="ARBA00022729"/>
    </source>
</evidence>
<dbReference type="SMART" id="SM00062">
    <property type="entry name" value="PBPb"/>
    <property type="match status" value="2"/>
</dbReference>
<sequence length="868" mass="94310">MPTATRLLASFLCMSVLFGVDATRPAGALAPGVTLTPQEQAWIKAHPLLTMAADENNAPMIFRRADGDRGSFGGACYDYAALAARNAGLTVRYEGSTWDEALQKGMAHQVDGVLCARDRPERRTRLNFSNAYMELPIAMATRTEHADLPTLGGFARQRIAVVRGTVRVPVIRARCPDCRIIEVASPKEGMELVRQRQADGYFDDMPVIQRAMTAAPEQYKIALLYYDSEAAAIRLALRNDQPELLSIINKGLAAITGAEHEQIRARWLAGAEDAPVERALPFTPAQRAWLAAHPVIRVGVDSSRAPVEWRGEDGKLRGISLDFMARVSEMLGVRFELVPMASVAEELTGIEQRRIDLASGLSQNATRQRYMLLSDSYLSTPLVIFGKTGSSPSGGLAGLKGQRVAVSARTAVADAIARDWPTIQAVPTANFRAATQLLRSGQVQAIVGPLLTGTHQLVELGAADVQVMGETDYAYQVGIGVRSDWPELVPMLNMALAAIPKTERDGFRQKWNTVRFEHEVDYRPLGLLALAVLVALIFILQLRVMVKHRTRELREEVATRRAREEEIQQLNAVLEARVEQRTAELRQANDDLRLAADHLVQTEKVASLGRLVAGIAHELNTPLGSTLTAATTLKAHLTSFRKGLETGTLKRSTADDFVGQCQQACDIIERNAYRAAGLIDNFKELAVDQASARRRRFPLKRTVEEVLATHHNAWKATPHNIELEIGDTIELDSFPGPLAQVLSNLLENSLVHGLSASHPGCVRISARLQGNDVALTYSDDGSGIPAHHHNQIYDPFFTTRLGQGGSGLGLYIVQTLVTGVLGGHITVQSQPGQGTVFNITLPLVAPVLSEGTASGAHGLVAVPSSKAA</sequence>
<gene>
    <name evidence="8" type="ORF">GM676_14625</name>
</gene>
<feature type="signal peptide" evidence="6">
    <location>
        <begin position="1"/>
        <end position="22"/>
    </location>
</feature>
<dbReference type="PRINTS" id="PR00344">
    <property type="entry name" value="BCTRLSENSOR"/>
</dbReference>
<dbReference type="AlphaFoldDB" id="A0A6L6PIE3"/>
<feature type="transmembrane region" description="Helical" evidence="5">
    <location>
        <begin position="525"/>
        <end position="546"/>
    </location>
</feature>
<dbReference type="CDD" id="cd00075">
    <property type="entry name" value="HATPase"/>
    <property type="match status" value="1"/>
</dbReference>
<evidence type="ECO:0000256" key="6">
    <source>
        <dbReference type="SAM" id="SignalP"/>
    </source>
</evidence>
<name>A0A6L6PIE3_9BURK</name>
<dbReference type="InterPro" id="IPR004358">
    <property type="entry name" value="Sig_transdc_His_kin-like_C"/>
</dbReference>
<evidence type="ECO:0000313" key="8">
    <source>
        <dbReference type="EMBL" id="MTV38810.1"/>
    </source>
</evidence>
<keyword evidence="5" id="KW-0812">Transmembrane</keyword>
<dbReference type="InterPro" id="IPR036890">
    <property type="entry name" value="HATPase_C_sf"/>
</dbReference>
<dbReference type="PROSITE" id="PS50109">
    <property type="entry name" value="HIS_KIN"/>
    <property type="match status" value="1"/>
</dbReference>
<proteinExistence type="predicted"/>
<comment type="catalytic activity">
    <reaction evidence="1">
        <text>ATP + protein L-histidine = ADP + protein N-phospho-L-histidine.</text>
        <dbReference type="EC" id="2.7.13.3"/>
    </reaction>
</comment>
<keyword evidence="5" id="KW-0472">Membrane</keyword>
<dbReference type="GO" id="GO:0000155">
    <property type="term" value="F:phosphorelay sensor kinase activity"/>
    <property type="evidence" value="ECO:0007669"/>
    <property type="project" value="InterPro"/>
</dbReference>
<dbReference type="SMART" id="SM00387">
    <property type="entry name" value="HATPase_c"/>
    <property type="match status" value="1"/>
</dbReference>
<evidence type="ECO:0000256" key="2">
    <source>
        <dbReference type="ARBA" id="ARBA00012438"/>
    </source>
</evidence>
<dbReference type="Proteomes" id="UP000475582">
    <property type="component" value="Unassembled WGS sequence"/>
</dbReference>
<dbReference type="Gene3D" id="1.10.287.130">
    <property type="match status" value="1"/>
</dbReference>
<protein>
    <recommendedName>
        <fullName evidence="2">histidine kinase</fullName>
        <ecNumber evidence="2">2.7.13.3</ecNumber>
    </recommendedName>
</protein>
<keyword evidence="4 6" id="KW-0732">Signal</keyword>
<dbReference type="PANTHER" id="PTHR35936:SF17">
    <property type="entry name" value="ARGININE-BINDING EXTRACELLULAR PROTEIN ARTP"/>
    <property type="match status" value="1"/>
</dbReference>
<dbReference type="OrthoDB" id="9812260at2"/>
<dbReference type="InterPro" id="IPR005467">
    <property type="entry name" value="His_kinase_dom"/>
</dbReference>
<dbReference type="SUPFAM" id="SSF53850">
    <property type="entry name" value="Periplasmic binding protein-like II"/>
    <property type="match status" value="2"/>
</dbReference>
<feature type="chain" id="PRO_5027024688" description="histidine kinase" evidence="6">
    <location>
        <begin position="23"/>
        <end position="868"/>
    </location>
</feature>
<dbReference type="InterPro" id="IPR036097">
    <property type="entry name" value="HisK_dim/P_sf"/>
</dbReference>
<dbReference type="Pfam" id="PF00497">
    <property type="entry name" value="SBP_bac_3"/>
    <property type="match status" value="2"/>
</dbReference>
<dbReference type="Gene3D" id="3.30.565.10">
    <property type="entry name" value="Histidine kinase-like ATPase, C-terminal domain"/>
    <property type="match status" value="1"/>
</dbReference>
<dbReference type="Pfam" id="PF02518">
    <property type="entry name" value="HATPase_c"/>
    <property type="match status" value="1"/>
</dbReference>
<reference evidence="8 9" key="1">
    <citation type="submission" date="2019-11" db="EMBL/GenBank/DDBJ databases">
        <title>Type strains purchased from KCTC, JCM and DSMZ.</title>
        <authorList>
            <person name="Lu H."/>
        </authorList>
    </citation>
    <scope>NUCLEOTIDE SEQUENCE [LARGE SCALE GENOMIC DNA]</scope>
    <source>
        <strain evidence="8 9">KCTC 22382</strain>
    </source>
</reference>
<dbReference type="CDD" id="cd00082">
    <property type="entry name" value="HisKA"/>
    <property type="match status" value="1"/>
</dbReference>
<dbReference type="EMBL" id="WNKY01000014">
    <property type="protein sequence ID" value="MTV38810.1"/>
    <property type="molecule type" value="Genomic_DNA"/>
</dbReference>
<dbReference type="InterPro" id="IPR003594">
    <property type="entry name" value="HATPase_dom"/>
</dbReference>
<feature type="domain" description="Histidine kinase" evidence="7">
    <location>
        <begin position="614"/>
        <end position="845"/>
    </location>
</feature>
<dbReference type="SUPFAM" id="SSF47384">
    <property type="entry name" value="Homodimeric domain of signal transducing histidine kinase"/>
    <property type="match status" value="1"/>
</dbReference>
<evidence type="ECO:0000256" key="3">
    <source>
        <dbReference type="ARBA" id="ARBA00022553"/>
    </source>
</evidence>
<dbReference type="Gene3D" id="3.40.190.10">
    <property type="entry name" value="Periplasmic binding protein-like II"/>
    <property type="match status" value="4"/>
</dbReference>
<evidence type="ECO:0000259" key="7">
    <source>
        <dbReference type="PROSITE" id="PS50109"/>
    </source>
</evidence>
<evidence type="ECO:0000256" key="5">
    <source>
        <dbReference type="SAM" id="Phobius"/>
    </source>
</evidence>
<dbReference type="SMART" id="SM00388">
    <property type="entry name" value="HisKA"/>
    <property type="match status" value="1"/>
</dbReference>